<keyword evidence="3" id="KW-1185">Reference proteome</keyword>
<dbReference type="InterPro" id="IPR006311">
    <property type="entry name" value="TAT_signal"/>
</dbReference>
<reference evidence="2 3" key="1">
    <citation type="submission" date="2020-04" db="EMBL/GenBank/DDBJ databases">
        <authorList>
            <person name="De Canck E."/>
        </authorList>
    </citation>
    <scope>NUCLEOTIDE SEQUENCE [LARGE SCALE GENOMIC DNA]</scope>
    <source>
        <strain evidence="2 3">LMG 3431</strain>
    </source>
</reference>
<gene>
    <name evidence="2" type="ORF">LMG3431_04209</name>
</gene>
<dbReference type="Proteomes" id="UP000494108">
    <property type="component" value="Unassembled WGS sequence"/>
</dbReference>
<dbReference type="RefSeq" id="WP_175176523.1">
    <property type="nucleotide sequence ID" value="NZ_CADIJX010000005.1"/>
</dbReference>
<accession>A0A6S6ZGQ5</accession>
<dbReference type="NCBIfam" id="TIGR01409">
    <property type="entry name" value="TAT_signal_seq"/>
    <property type="match status" value="1"/>
</dbReference>
<dbReference type="Pfam" id="PF03401">
    <property type="entry name" value="TctC"/>
    <property type="match status" value="1"/>
</dbReference>
<dbReference type="PIRSF" id="PIRSF017082">
    <property type="entry name" value="YflP"/>
    <property type="match status" value="1"/>
</dbReference>
<dbReference type="AlphaFoldDB" id="A0A6S6ZGQ5"/>
<protein>
    <recommendedName>
        <fullName evidence="4">Tripartite tricarboxylate transporter substrate binding protein</fullName>
    </recommendedName>
</protein>
<dbReference type="InterPro" id="IPR019546">
    <property type="entry name" value="TAT_signal_bac_arc"/>
</dbReference>
<proteinExistence type="inferred from homology"/>
<dbReference type="InterPro" id="IPR005064">
    <property type="entry name" value="BUG"/>
</dbReference>
<evidence type="ECO:0000313" key="3">
    <source>
        <dbReference type="Proteomes" id="UP000494108"/>
    </source>
</evidence>
<sequence length="340" mass="35450">MKQLGSSDDVQGGLSRRQFLTASAAALAGAAMTRPGLAWAAEYPAGHPIQFMVPFPAGGGTDLVARPLAQGIGEALKQSVVVINKGGAAGIIGTQQAARSAPDGYTVALGSTGTHTVNQSLYENIGYDPVKDFEPVSMVCYYNNVLVVHPSFPARTLQELVALIKANPGKYFYGITQNGSSAHLSMELLKATAGLDLPGVPYKGAAAAVNDFLGGQFPILMDVVINQQQFIQGGKSRPLAVTSAQRAQALPDVPTVAESGFPGYQAIGWNGVFVPAGTPAAIVKTLNGAVQSALKQPALVQLTQNGLELHGGTPEELGRFVATESEKWRTLIKNANIKAT</sequence>
<comment type="similarity">
    <text evidence="1">Belongs to the UPF0065 (bug) family.</text>
</comment>
<name>A0A6S6ZGQ5_9BURK</name>
<dbReference type="Gene3D" id="3.40.190.150">
    <property type="entry name" value="Bordetella uptake gene, domain 1"/>
    <property type="match status" value="1"/>
</dbReference>
<dbReference type="Gene3D" id="3.40.190.10">
    <property type="entry name" value="Periplasmic binding protein-like II"/>
    <property type="match status" value="1"/>
</dbReference>
<dbReference type="PROSITE" id="PS51318">
    <property type="entry name" value="TAT"/>
    <property type="match status" value="1"/>
</dbReference>
<dbReference type="SUPFAM" id="SSF53850">
    <property type="entry name" value="Periplasmic binding protein-like II"/>
    <property type="match status" value="1"/>
</dbReference>
<dbReference type="CDD" id="cd13578">
    <property type="entry name" value="PBP2_Bug27"/>
    <property type="match status" value="1"/>
</dbReference>
<dbReference type="PANTHER" id="PTHR42928:SF5">
    <property type="entry name" value="BLR1237 PROTEIN"/>
    <property type="match status" value="1"/>
</dbReference>
<organism evidence="2 3">
    <name type="scientific">Achromobacter pestifer</name>
    <dbReference type="NCBI Taxonomy" id="1353889"/>
    <lineage>
        <taxon>Bacteria</taxon>
        <taxon>Pseudomonadati</taxon>
        <taxon>Pseudomonadota</taxon>
        <taxon>Betaproteobacteria</taxon>
        <taxon>Burkholderiales</taxon>
        <taxon>Alcaligenaceae</taxon>
        <taxon>Achromobacter</taxon>
    </lineage>
</organism>
<dbReference type="PANTHER" id="PTHR42928">
    <property type="entry name" value="TRICARBOXYLATE-BINDING PROTEIN"/>
    <property type="match status" value="1"/>
</dbReference>
<dbReference type="InterPro" id="IPR042100">
    <property type="entry name" value="Bug_dom1"/>
</dbReference>
<dbReference type="EMBL" id="CADIJX010000005">
    <property type="protein sequence ID" value="CAB3678024.1"/>
    <property type="molecule type" value="Genomic_DNA"/>
</dbReference>
<evidence type="ECO:0008006" key="4">
    <source>
        <dbReference type="Google" id="ProtNLM"/>
    </source>
</evidence>
<evidence type="ECO:0000313" key="2">
    <source>
        <dbReference type="EMBL" id="CAB3678024.1"/>
    </source>
</evidence>
<evidence type="ECO:0000256" key="1">
    <source>
        <dbReference type="ARBA" id="ARBA00006987"/>
    </source>
</evidence>